<accession>C4V1F5</accession>
<dbReference type="HOGENOM" id="CLU_193886_1_0_9"/>
<dbReference type="STRING" id="638302.HMPREF0908_0349"/>
<gene>
    <name evidence="1" type="ORF">HMPREF0908_0349</name>
</gene>
<keyword evidence="2" id="KW-1185">Reference proteome</keyword>
<dbReference type="OrthoDB" id="1667017at2"/>
<sequence>MMDINVNSPGEVRAAGMQVLAAALEPVGFTRFLQQFENGRGNYTLEKYEQPALAFDMMDEMLRAYS</sequence>
<reference evidence="1 2" key="1">
    <citation type="submission" date="2009-04" db="EMBL/GenBank/DDBJ databases">
        <authorList>
            <person name="Qin X."/>
            <person name="Bachman B."/>
            <person name="Battles P."/>
            <person name="Bell A."/>
            <person name="Bess C."/>
            <person name="Bickham C."/>
            <person name="Chaboub L."/>
            <person name="Chen D."/>
            <person name="Coyle M."/>
            <person name="Deiros D.R."/>
            <person name="Dinh H."/>
            <person name="Forbes L."/>
            <person name="Fowler G."/>
            <person name="Francisco L."/>
            <person name="Fu Q."/>
            <person name="Gubbala S."/>
            <person name="Hale W."/>
            <person name="Han Y."/>
            <person name="Hemphill L."/>
            <person name="Highlander S.K."/>
            <person name="Hirani K."/>
            <person name="Hogues M."/>
            <person name="Jackson L."/>
            <person name="Jakkamsetti A."/>
            <person name="Javaid M."/>
            <person name="Jiang H."/>
            <person name="Korchina V."/>
            <person name="Kovar C."/>
            <person name="Lara F."/>
            <person name="Lee S."/>
            <person name="Mata R."/>
            <person name="Mathew T."/>
            <person name="Moen C."/>
            <person name="Morales K."/>
            <person name="Munidasa M."/>
            <person name="Nazareth L."/>
            <person name="Ngo R."/>
            <person name="Nguyen L."/>
            <person name="Okwuonu G."/>
            <person name="Ongeri F."/>
            <person name="Patil S."/>
            <person name="Petrosino J."/>
            <person name="Pham C."/>
            <person name="Pham P."/>
            <person name="Pu L.-L."/>
            <person name="Puazo M."/>
            <person name="Raj R."/>
            <person name="Reid J."/>
            <person name="Rouhana J."/>
            <person name="Saada N."/>
            <person name="Shang Y."/>
            <person name="Simmons D."/>
            <person name="Thornton R."/>
            <person name="Warren J."/>
            <person name="Weissenberger G."/>
            <person name="Zhang J."/>
            <person name="Zhang L."/>
            <person name="Zhou C."/>
            <person name="Zhu D."/>
            <person name="Muzny D."/>
            <person name="Worley K."/>
            <person name="Gibbs R."/>
        </authorList>
    </citation>
    <scope>NUCLEOTIDE SEQUENCE [LARGE SCALE GENOMIC DNA]</scope>
    <source>
        <strain evidence="1 2">ATCC 43531</strain>
    </source>
</reference>
<name>C4V1F5_9FIRM</name>
<dbReference type="AlphaFoldDB" id="C4V1F5"/>
<evidence type="ECO:0000313" key="2">
    <source>
        <dbReference type="Proteomes" id="UP000005309"/>
    </source>
</evidence>
<proteinExistence type="predicted"/>
<organism evidence="1 2">
    <name type="scientific">Selenomonas flueggei ATCC 43531</name>
    <dbReference type="NCBI Taxonomy" id="638302"/>
    <lineage>
        <taxon>Bacteria</taxon>
        <taxon>Bacillati</taxon>
        <taxon>Bacillota</taxon>
        <taxon>Negativicutes</taxon>
        <taxon>Selenomonadales</taxon>
        <taxon>Selenomonadaceae</taxon>
        <taxon>Selenomonas</taxon>
    </lineage>
</organism>
<dbReference type="EMBL" id="ACLA01000005">
    <property type="protein sequence ID" value="EEQ49281.1"/>
    <property type="molecule type" value="Genomic_DNA"/>
</dbReference>
<comment type="caution">
    <text evidence="1">The sequence shown here is derived from an EMBL/GenBank/DDBJ whole genome shotgun (WGS) entry which is preliminary data.</text>
</comment>
<dbReference type="RefSeq" id="WP_006690613.1">
    <property type="nucleotide sequence ID" value="NZ_GG694007.1"/>
</dbReference>
<protein>
    <submittedName>
        <fullName evidence="1">Uncharacterized protein</fullName>
    </submittedName>
</protein>
<dbReference type="Proteomes" id="UP000005309">
    <property type="component" value="Unassembled WGS sequence"/>
</dbReference>
<dbReference type="eggNOG" id="ENOG5032BNN">
    <property type="taxonomic scope" value="Bacteria"/>
</dbReference>
<evidence type="ECO:0000313" key="1">
    <source>
        <dbReference type="EMBL" id="EEQ49281.1"/>
    </source>
</evidence>